<dbReference type="InterPro" id="IPR008271">
    <property type="entry name" value="Ser/Thr_kinase_AS"/>
</dbReference>
<dbReference type="Gene3D" id="1.10.510.10">
    <property type="entry name" value="Transferase(Phosphotransferase) domain 1"/>
    <property type="match status" value="1"/>
</dbReference>
<dbReference type="PANTHER" id="PTHR48013">
    <property type="entry name" value="DUAL SPECIFICITY MITOGEN-ACTIVATED PROTEIN KINASE KINASE 5-RELATED"/>
    <property type="match status" value="1"/>
</dbReference>
<keyword evidence="3 13" id="KW-0418">Kinase</keyword>
<proteinExistence type="inferred from homology"/>
<feature type="non-terminal residue" evidence="13">
    <location>
        <position position="300"/>
    </location>
</feature>
<evidence type="ECO:0000256" key="3">
    <source>
        <dbReference type="ARBA" id="ARBA00022777"/>
    </source>
</evidence>
<dbReference type="Pfam" id="PF00069">
    <property type="entry name" value="Pkinase"/>
    <property type="match status" value="1"/>
</dbReference>
<dbReference type="SUPFAM" id="SSF56112">
    <property type="entry name" value="Protein kinase-like (PK-like)"/>
    <property type="match status" value="1"/>
</dbReference>
<evidence type="ECO:0000256" key="1">
    <source>
        <dbReference type="ARBA" id="ARBA00022679"/>
    </source>
</evidence>
<keyword evidence="2 10" id="KW-0547">Nucleotide-binding</keyword>
<feature type="binding site" evidence="10">
    <location>
        <position position="141"/>
    </location>
    <ligand>
        <name>ATP</name>
        <dbReference type="ChEBI" id="CHEBI:30616"/>
    </ligand>
</feature>
<evidence type="ECO:0000256" key="2">
    <source>
        <dbReference type="ARBA" id="ARBA00022741"/>
    </source>
</evidence>
<accession>A0A6A5W3J9</accession>
<evidence type="ECO:0000256" key="7">
    <source>
        <dbReference type="ARBA" id="ARBA00049014"/>
    </source>
</evidence>
<evidence type="ECO:0000256" key="11">
    <source>
        <dbReference type="RuleBase" id="RU000304"/>
    </source>
</evidence>
<dbReference type="PROSITE" id="PS00107">
    <property type="entry name" value="PROTEIN_KINASE_ATP"/>
    <property type="match status" value="1"/>
</dbReference>
<dbReference type="Proteomes" id="UP000799779">
    <property type="component" value="Unassembled WGS sequence"/>
</dbReference>
<evidence type="ECO:0000256" key="4">
    <source>
        <dbReference type="ARBA" id="ARBA00022840"/>
    </source>
</evidence>
<dbReference type="InterPro" id="IPR011009">
    <property type="entry name" value="Kinase-like_dom_sf"/>
</dbReference>
<dbReference type="GO" id="GO:0005524">
    <property type="term" value="F:ATP binding"/>
    <property type="evidence" value="ECO:0007669"/>
    <property type="project" value="UniProtKB-UniRule"/>
</dbReference>
<reference evidence="13" key="1">
    <citation type="journal article" date="2020" name="Stud. Mycol.">
        <title>101 Dothideomycetes genomes: a test case for predicting lifestyles and emergence of pathogens.</title>
        <authorList>
            <person name="Haridas S."/>
            <person name="Albert R."/>
            <person name="Binder M."/>
            <person name="Bloem J."/>
            <person name="Labutti K."/>
            <person name="Salamov A."/>
            <person name="Andreopoulos B."/>
            <person name="Baker S."/>
            <person name="Barry K."/>
            <person name="Bills G."/>
            <person name="Bluhm B."/>
            <person name="Cannon C."/>
            <person name="Castanera R."/>
            <person name="Culley D."/>
            <person name="Daum C."/>
            <person name="Ezra D."/>
            <person name="Gonzalez J."/>
            <person name="Henrissat B."/>
            <person name="Kuo A."/>
            <person name="Liang C."/>
            <person name="Lipzen A."/>
            <person name="Lutzoni F."/>
            <person name="Magnuson J."/>
            <person name="Mondo S."/>
            <person name="Nolan M."/>
            <person name="Ohm R."/>
            <person name="Pangilinan J."/>
            <person name="Park H.-J."/>
            <person name="Ramirez L."/>
            <person name="Alfaro M."/>
            <person name="Sun H."/>
            <person name="Tritt A."/>
            <person name="Yoshinaga Y."/>
            <person name="Zwiers L.-H."/>
            <person name="Turgeon B."/>
            <person name="Goodwin S."/>
            <person name="Spatafora J."/>
            <person name="Crous P."/>
            <person name="Grigoriev I."/>
        </authorList>
    </citation>
    <scope>NUCLEOTIDE SEQUENCE</scope>
    <source>
        <strain evidence="13">CBS 123094</strain>
    </source>
</reference>
<name>A0A6A5W3J9_9PLEO</name>
<dbReference type="GO" id="GO:0004674">
    <property type="term" value="F:protein serine/threonine kinase activity"/>
    <property type="evidence" value="ECO:0007669"/>
    <property type="project" value="UniProtKB-KW"/>
</dbReference>
<dbReference type="PROSITE" id="PS00108">
    <property type="entry name" value="PROTEIN_KINASE_ST"/>
    <property type="match status" value="1"/>
</dbReference>
<dbReference type="SMART" id="SM00220">
    <property type="entry name" value="S_TKc"/>
    <property type="match status" value="1"/>
</dbReference>
<feature type="domain" description="Protein kinase" evidence="12">
    <location>
        <begin position="112"/>
        <end position="300"/>
    </location>
</feature>
<dbReference type="InterPro" id="IPR000719">
    <property type="entry name" value="Prot_kinase_dom"/>
</dbReference>
<protein>
    <recommendedName>
        <fullName evidence="6">mitogen-activated protein kinase kinase</fullName>
        <ecNumber evidence="6">2.7.12.2</ecNumber>
    </recommendedName>
</protein>
<evidence type="ECO:0000256" key="8">
    <source>
        <dbReference type="ARBA" id="ARBA00049299"/>
    </source>
</evidence>
<evidence type="ECO:0000256" key="5">
    <source>
        <dbReference type="ARBA" id="ARBA00038035"/>
    </source>
</evidence>
<comment type="catalytic activity">
    <reaction evidence="9">
        <text>L-tyrosyl-[protein] + ATP = O-phospho-L-tyrosyl-[protein] + ADP + H(+)</text>
        <dbReference type="Rhea" id="RHEA:10596"/>
        <dbReference type="Rhea" id="RHEA-COMP:10136"/>
        <dbReference type="Rhea" id="RHEA-COMP:20101"/>
        <dbReference type="ChEBI" id="CHEBI:15378"/>
        <dbReference type="ChEBI" id="CHEBI:30616"/>
        <dbReference type="ChEBI" id="CHEBI:46858"/>
        <dbReference type="ChEBI" id="CHEBI:61978"/>
        <dbReference type="ChEBI" id="CHEBI:456216"/>
        <dbReference type="EC" id="2.7.12.2"/>
    </reaction>
</comment>
<evidence type="ECO:0000313" key="13">
    <source>
        <dbReference type="EMBL" id="KAF1993715.1"/>
    </source>
</evidence>
<evidence type="ECO:0000259" key="12">
    <source>
        <dbReference type="PROSITE" id="PS50011"/>
    </source>
</evidence>
<comment type="similarity">
    <text evidence="5">Belongs to the protein kinase superfamily. STE Ser/Thr protein kinase family. MAP kinase kinase subfamily.</text>
</comment>
<dbReference type="EMBL" id="ML977689">
    <property type="protein sequence ID" value="KAF1993715.1"/>
    <property type="molecule type" value="Genomic_DNA"/>
</dbReference>
<dbReference type="PANTHER" id="PTHR48013:SF9">
    <property type="entry name" value="DUAL SPECIFICITY MITOGEN-ACTIVATED PROTEIN KINASE KINASE 5"/>
    <property type="match status" value="1"/>
</dbReference>
<evidence type="ECO:0000256" key="9">
    <source>
        <dbReference type="ARBA" id="ARBA00051693"/>
    </source>
</evidence>
<evidence type="ECO:0000313" key="14">
    <source>
        <dbReference type="Proteomes" id="UP000799779"/>
    </source>
</evidence>
<dbReference type="InterPro" id="IPR017441">
    <property type="entry name" value="Protein_kinase_ATP_BS"/>
</dbReference>
<keyword evidence="4 10" id="KW-0067">ATP-binding</keyword>
<sequence>MIESLSLFPDGQTLDHYEDNQVEDIADLLKDPKRPRIYIILRKIDRSDAFNGFVATGITDRWLPIQEINLPKCLAGYSRKTFCDIQSQYMSKGQEMQKKGHANFQRTDSIPFETIAKLGFGAHGFVEKVRFTIDKRFYARKSIPRRLRSNVQQRKSEMKAFERELENMRKLVHDHCVELVSECAVADSDLDKILNTSNQDQDGHRTPMLRQFFGCLTSALAYLDQERIQHRDIKPANILVKDSKAYITDFGLSSDRQDLHSTTYNTYGQTTKYAAPEVIEHQKYSFEADIWSMGCVFVEM</sequence>
<comment type="catalytic activity">
    <reaction evidence="7">
        <text>L-seryl-[protein] + ATP = O-phospho-L-seryl-[protein] + ADP + H(+)</text>
        <dbReference type="Rhea" id="RHEA:17989"/>
        <dbReference type="Rhea" id="RHEA-COMP:9863"/>
        <dbReference type="Rhea" id="RHEA-COMP:11604"/>
        <dbReference type="ChEBI" id="CHEBI:15378"/>
        <dbReference type="ChEBI" id="CHEBI:29999"/>
        <dbReference type="ChEBI" id="CHEBI:30616"/>
        <dbReference type="ChEBI" id="CHEBI:83421"/>
        <dbReference type="ChEBI" id="CHEBI:456216"/>
        <dbReference type="EC" id="2.7.12.2"/>
    </reaction>
</comment>
<keyword evidence="11" id="KW-0723">Serine/threonine-protein kinase</keyword>
<dbReference type="PROSITE" id="PS50011">
    <property type="entry name" value="PROTEIN_KINASE_DOM"/>
    <property type="match status" value="1"/>
</dbReference>
<dbReference type="GO" id="GO:0004708">
    <property type="term" value="F:MAP kinase kinase activity"/>
    <property type="evidence" value="ECO:0007669"/>
    <property type="project" value="UniProtKB-EC"/>
</dbReference>
<dbReference type="AlphaFoldDB" id="A0A6A5W3J9"/>
<dbReference type="CDD" id="cd00180">
    <property type="entry name" value="PKc"/>
    <property type="match status" value="1"/>
</dbReference>
<dbReference type="EC" id="2.7.12.2" evidence="6"/>
<gene>
    <name evidence="13" type="ORF">P154DRAFT_588336</name>
</gene>
<organism evidence="13 14">
    <name type="scientific">Amniculicola lignicola CBS 123094</name>
    <dbReference type="NCBI Taxonomy" id="1392246"/>
    <lineage>
        <taxon>Eukaryota</taxon>
        <taxon>Fungi</taxon>
        <taxon>Dikarya</taxon>
        <taxon>Ascomycota</taxon>
        <taxon>Pezizomycotina</taxon>
        <taxon>Dothideomycetes</taxon>
        <taxon>Pleosporomycetidae</taxon>
        <taxon>Pleosporales</taxon>
        <taxon>Amniculicolaceae</taxon>
        <taxon>Amniculicola</taxon>
    </lineage>
</organism>
<evidence type="ECO:0000256" key="10">
    <source>
        <dbReference type="PROSITE-ProRule" id="PRU10141"/>
    </source>
</evidence>
<comment type="catalytic activity">
    <reaction evidence="8">
        <text>L-threonyl-[protein] + ATP = O-phospho-L-threonyl-[protein] + ADP + H(+)</text>
        <dbReference type="Rhea" id="RHEA:46608"/>
        <dbReference type="Rhea" id="RHEA-COMP:11060"/>
        <dbReference type="Rhea" id="RHEA-COMP:11605"/>
        <dbReference type="ChEBI" id="CHEBI:15378"/>
        <dbReference type="ChEBI" id="CHEBI:30013"/>
        <dbReference type="ChEBI" id="CHEBI:30616"/>
        <dbReference type="ChEBI" id="CHEBI:61977"/>
        <dbReference type="ChEBI" id="CHEBI:456216"/>
        <dbReference type="EC" id="2.7.12.2"/>
    </reaction>
</comment>
<keyword evidence="14" id="KW-1185">Reference proteome</keyword>
<dbReference type="OrthoDB" id="4062651at2759"/>
<keyword evidence="1" id="KW-0808">Transferase</keyword>
<evidence type="ECO:0000256" key="6">
    <source>
        <dbReference type="ARBA" id="ARBA00038999"/>
    </source>
</evidence>